<keyword evidence="9" id="KW-1185">Reference proteome</keyword>
<protein>
    <submittedName>
        <fullName evidence="8">N-acyl homoserine lactonase family protein</fullName>
    </submittedName>
</protein>
<evidence type="ECO:0000256" key="1">
    <source>
        <dbReference type="ARBA" id="ARBA00001947"/>
    </source>
</evidence>
<dbReference type="Pfam" id="PF00753">
    <property type="entry name" value="Lactamase_B"/>
    <property type="match status" value="1"/>
</dbReference>
<evidence type="ECO:0000256" key="2">
    <source>
        <dbReference type="ARBA" id="ARBA00007749"/>
    </source>
</evidence>
<keyword evidence="3" id="KW-0479">Metal-binding</keyword>
<dbReference type="PANTHER" id="PTHR42978:SF2">
    <property type="entry name" value="102 KBASES UNSTABLE REGION: FROM 1 TO 119443"/>
    <property type="match status" value="1"/>
</dbReference>
<dbReference type="PANTHER" id="PTHR42978">
    <property type="entry name" value="QUORUM-QUENCHING LACTONASE YTNP-RELATED-RELATED"/>
    <property type="match status" value="1"/>
</dbReference>
<comment type="caution">
    <text evidence="8">The sequence shown here is derived from an EMBL/GenBank/DDBJ whole genome shotgun (WGS) entry which is preliminary data.</text>
</comment>
<comment type="cofactor">
    <cofactor evidence="1">
        <name>Zn(2+)</name>
        <dbReference type="ChEBI" id="CHEBI:29105"/>
    </cofactor>
</comment>
<dbReference type="AlphaFoldDB" id="A0A5J5J1X5"/>
<evidence type="ECO:0000313" key="8">
    <source>
        <dbReference type="EMBL" id="KAA9108004.1"/>
    </source>
</evidence>
<evidence type="ECO:0000256" key="4">
    <source>
        <dbReference type="ARBA" id="ARBA00022801"/>
    </source>
</evidence>
<proteinExistence type="inferred from homology"/>
<organism evidence="8 9">
    <name type="scientific">Microbacterium rhizomatis</name>
    <dbReference type="NCBI Taxonomy" id="1631477"/>
    <lineage>
        <taxon>Bacteria</taxon>
        <taxon>Bacillati</taxon>
        <taxon>Actinomycetota</taxon>
        <taxon>Actinomycetes</taxon>
        <taxon>Micrococcales</taxon>
        <taxon>Microbacteriaceae</taxon>
        <taxon>Microbacterium</taxon>
    </lineage>
</organism>
<keyword evidence="5" id="KW-0862">Zinc</keyword>
<accession>A0A5J5J1X5</accession>
<dbReference type="InterPro" id="IPR051013">
    <property type="entry name" value="MBL_superfamily_lactonases"/>
</dbReference>
<dbReference type="Proteomes" id="UP000325827">
    <property type="component" value="Unassembled WGS sequence"/>
</dbReference>
<dbReference type="Gene3D" id="3.60.15.10">
    <property type="entry name" value="Ribonuclease Z/Hydroxyacylglutathione hydrolase-like"/>
    <property type="match status" value="1"/>
</dbReference>
<dbReference type="RefSeq" id="WP_150449035.1">
    <property type="nucleotide sequence ID" value="NZ_VYSA01000002.1"/>
</dbReference>
<keyword evidence="4" id="KW-0378">Hydrolase</keyword>
<evidence type="ECO:0000256" key="5">
    <source>
        <dbReference type="ARBA" id="ARBA00022833"/>
    </source>
</evidence>
<feature type="region of interest" description="Disordered" evidence="6">
    <location>
        <begin position="1"/>
        <end position="25"/>
    </location>
</feature>
<evidence type="ECO:0000256" key="3">
    <source>
        <dbReference type="ARBA" id="ARBA00022723"/>
    </source>
</evidence>
<dbReference type="SUPFAM" id="SSF56281">
    <property type="entry name" value="Metallo-hydrolase/oxidoreductase"/>
    <property type="match status" value="1"/>
</dbReference>
<reference evidence="9" key="1">
    <citation type="submission" date="2019-09" db="EMBL/GenBank/DDBJ databases">
        <title>Mumia zhuanghuii sp. nov. isolated from the intestinal contents of plateau pika (Ochotona curzoniae) in the Qinghai-Tibet plateau of China.</title>
        <authorList>
            <person name="Tian Z."/>
        </authorList>
    </citation>
    <scope>NUCLEOTIDE SEQUENCE [LARGE SCALE GENOMIC DNA]</scope>
    <source>
        <strain evidence="9">JCM 30598</strain>
    </source>
</reference>
<dbReference type="OrthoDB" id="3196337at2"/>
<evidence type="ECO:0000259" key="7">
    <source>
        <dbReference type="SMART" id="SM00849"/>
    </source>
</evidence>
<gene>
    <name evidence="8" type="ORF">F6B43_11335</name>
</gene>
<dbReference type="EMBL" id="VYSA01000002">
    <property type="protein sequence ID" value="KAA9108004.1"/>
    <property type="molecule type" value="Genomic_DNA"/>
</dbReference>
<dbReference type="SMART" id="SM00849">
    <property type="entry name" value="Lactamase_B"/>
    <property type="match status" value="1"/>
</dbReference>
<dbReference type="InterPro" id="IPR001279">
    <property type="entry name" value="Metallo-B-lactamas"/>
</dbReference>
<comment type="similarity">
    <text evidence="2">Belongs to the metallo-beta-lactamase superfamily.</text>
</comment>
<evidence type="ECO:0000256" key="6">
    <source>
        <dbReference type="SAM" id="MobiDB-lite"/>
    </source>
</evidence>
<name>A0A5J5J1X5_9MICO</name>
<dbReference type="GO" id="GO:0046872">
    <property type="term" value="F:metal ion binding"/>
    <property type="evidence" value="ECO:0007669"/>
    <property type="project" value="UniProtKB-KW"/>
</dbReference>
<evidence type="ECO:0000313" key="9">
    <source>
        <dbReference type="Proteomes" id="UP000325827"/>
    </source>
</evidence>
<feature type="domain" description="Metallo-beta-lactamase" evidence="7">
    <location>
        <begin position="70"/>
        <end position="281"/>
    </location>
</feature>
<sequence>MTGTAASGTPGVHQEAGTAVAPEPLGWRDSPPLRVAGRPQNLIPLVVGFEAIAEAVSVSGGSGFRYLMEPVTAVAIVFDEGWILIDGGFDPSRIRDRAVRTASFDYENYAAIVPSGDPLKEQVAEAGLEWSDLAGAAISHAHFDHTGAARLLSPDQPLLLQRREWDHVRTVEDPRINFLFIADLVRPGLQPVLLEGDTVLADGLQAIDTGGHTPGHQSFVVTLPDRTVVLAGDAADLRANIVHGRACGSTVGPEGARAAQVAIERLRELDGRPGFEVWPAHDPEWEPWRRVIDRVAGPAAGAL</sequence>
<dbReference type="InterPro" id="IPR036866">
    <property type="entry name" value="RibonucZ/Hydroxyglut_hydro"/>
</dbReference>
<dbReference type="GO" id="GO:0016787">
    <property type="term" value="F:hydrolase activity"/>
    <property type="evidence" value="ECO:0007669"/>
    <property type="project" value="UniProtKB-KW"/>
</dbReference>
<dbReference type="CDD" id="cd07729">
    <property type="entry name" value="AHL_lactonase_MBL-fold"/>
    <property type="match status" value="1"/>
</dbReference>